<organism evidence="10">
    <name type="scientific">Aegilops speltoides</name>
    <name type="common">Goatgrass</name>
    <name type="synonym">Triticum speltoides</name>
    <dbReference type="NCBI Taxonomy" id="4573"/>
    <lineage>
        <taxon>Eukaryota</taxon>
        <taxon>Viridiplantae</taxon>
        <taxon>Streptophyta</taxon>
        <taxon>Embryophyta</taxon>
        <taxon>Tracheophyta</taxon>
        <taxon>Spermatophyta</taxon>
        <taxon>Magnoliopsida</taxon>
        <taxon>Liliopsida</taxon>
        <taxon>Poales</taxon>
        <taxon>Poaceae</taxon>
        <taxon>BOP clade</taxon>
        <taxon>Pooideae</taxon>
        <taxon>Triticodae</taxon>
        <taxon>Triticeae</taxon>
        <taxon>Triticinae</taxon>
        <taxon>Aegilops</taxon>
    </lineage>
</organism>
<dbReference type="GO" id="GO:0000786">
    <property type="term" value="C:nucleosome"/>
    <property type="evidence" value="ECO:0007669"/>
    <property type="project" value="UniProtKB-KW"/>
</dbReference>
<keyword evidence="5" id="KW-0238">DNA-binding</keyword>
<dbReference type="GO" id="GO:0005634">
    <property type="term" value="C:nucleus"/>
    <property type="evidence" value="ECO:0007669"/>
    <property type="project" value="UniProtKB-SubCell"/>
</dbReference>
<dbReference type="InterPro" id="IPR009072">
    <property type="entry name" value="Histone-fold"/>
</dbReference>
<dbReference type="PANTHER" id="PTHR45810">
    <property type="entry name" value="HISTONE H3.2"/>
    <property type="match status" value="1"/>
</dbReference>
<evidence type="ECO:0000256" key="8">
    <source>
        <dbReference type="SAM" id="MobiDB-lite"/>
    </source>
</evidence>
<name>A0A0G3YJC9_AEGSP</name>
<evidence type="ECO:0000259" key="9">
    <source>
        <dbReference type="Pfam" id="PF00125"/>
    </source>
</evidence>
<keyword evidence="7" id="KW-0544">Nucleosome core</keyword>
<dbReference type="GO" id="GO:0046982">
    <property type="term" value="F:protein heterodimerization activity"/>
    <property type="evidence" value="ECO:0007669"/>
    <property type="project" value="InterPro"/>
</dbReference>
<dbReference type="AlphaFoldDB" id="A0A0G3YJC9"/>
<feature type="region of interest" description="Disordered" evidence="8">
    <location>
        <begin position="1"/>
        <end position="54"/>
    </location>
</feature>
<comment type="subcellular location">
    <subcellularLocation>
        <location evidence="2">Chromosome</location>
    </subcellularLocation>
    <subcellularLocation>
        <location evidence="1">Nucleus</location>
    </subcellularLocation>
</comment>
<evidence type="ECO:0000256" key="2">
    <source>
        <dbReference type="ARBA" id="ARBA00004286"/>
    </source>
</evidence>
<dbReference type="PRINTS" id="PR00622">
    <property type="entry name" value="HISTONEH3"/>
</dbReference>
<evidence type="ECO:0000256" key="1">
    <source>
        <dbReference type="ARBA" id="ARBA00004123"/>
    </source>
</evidence>
<evidence type="ECO:0000256" key="6">
    <source>
        <dbReference type="ARBA" id="ARBA00023242"/>
    </source>
</evidence>
<dbReference type="GO" id="GO:0003677">
    <property type="term" value="F:DNA binding"/>
    <property type="evidence" value="ECO:0007669"/>
    <property type="project" value="UniProtKB-KW"/>
</dbReference>
<comment type="similarity">
    <text evidence="3">Belongs to the histone H3 family.</text>
</comment>
<dbReference type="SUPFAM" id="SSF47113">
    <property type="entry name" value="Histone-fold"/>
    <property type="match status" value="1"/>
</dbReference>
<evidence type="ECO:0000256" key="5">
    <source>
        <dbReference type="ARBA" id="ARBA00023125"/>
    </source>
</evidence>
<dbReference type="GO" id="GO:0030527">
    <property type="term" value="F:structural constituent of chromatin"/>
    <property type="evidence" value="ECO:0007669"/>
    <property type="project" value="InterPro"/>
</dbReference>
<dbReference type="Gene3D" id="1.10.20.10">
    <property type="entry name" value="Histone, subunit A"/>
    <property type="match status" value="1"/>
</dbReference>
<proteinExistence type="evidence at transcript level"/>
<accession>A0A0G3YJC9</accession>
<sequence>MGRTKHAVAATAATTETKKRLRFELSPRWRPPPPMRQVPPEPQPQPQPEKKKRAYRFRPGTVALREIRKYQKSTEPLIPFAPFVRLKEITDDLTKGGLNHWTPRALLSLLEAAEYHIVDVFEKANLCAIHAKRVTIMQKDIQLARRIGGRRLW</sequence>
<protein>
    <submittedName>
        <fullName evidence="10">Centromeric histone H3</fullName>
    </submittedName>
</protein>
<dbReference type="Pfam" id="PF00125">
    <property type="entry name" value="Histone"/>
    <property type="match status" value="1"/>
</dbReference>
<dbReference type="InterPro" id="IPR000164">
    <property type="entry name" value="Histone_H3/CENP-A"/>
</dbReference>
<evidence type="ECO:0000256" key="7">
    <source>
        <dbReference type="ARBA" id="ARBA00023269"/>
    </source>
</evidence>
<dbReference type="FunFam" id="1.10.20.10:FF:000085">
    <property type="entry name" value="Histone H3.2"/>
    <property type="match status" value="1"/>
</dbReference>
<dbReference type="CDD" id="cd22911">
    <property type="entry name" value="HFD_H3"/>
    <property type="match status" value="1"/>
</dbReference>
<dbReference type="SMART" id="SM00428">
    <property type="entry name" value="H3"/>
    <property type="match status" value="1"/>
</dbReference>
<keyword evidence="4" id="KW-0158">Chromosome</keyword>
<dbReference type="InterPro" id="IPR007125">
    <property type="entry name" value="H2A/H2B/H3"/>
</dbReference>
<evidence type="ECO:0000256" key="4">
    <source>
        <dbReference type="ARBA" id="ARBA00022454"/>
    </source>
</evidence>
<reference evidence="10" key="1">
    <citation type="journal article" date="2015" name="New Phytol.">
        <title>Characterization of two CENH3 genes and their roles in wheat evolution.</title>
        <authorList>
            <person name="Yuan J."/>
            <person name="Guo X."/>
            <person name="Hu J."/>
            <person name="Lv Z."/>
            <person name="Han F."/>
        </authorList>
    </citation>
    <scope>NUCLEOTIDE SEQUENCE</scope>
    <source>
        <tissue evidence="10">Seedling</tissue>
    </source>
</reference>
<gene>
    <name evidence="10" type="primary">betaCENH3</name>
</gene>
<feature type="compositionally biased region" description="Basic and acidic residues" evidence="8">
    <location>
        <begin position="16"/>
        <end position="27"/>
    </location>
</feature>
<feature type="compositionally biased region" description="Pro residues" evidence="8">
    <location>
        <begin position="29"/>
        <end position="47"/>
    </location>
</feature>
<dbReference type="EMBL" id="KM507185">
    <property type="protein sequence ID" value="AKM28571.1"/>
    <property type="molecule type" value="mRNA"/>
</dbReference>
<evidence type="ECO:0000313" key="10">
    <source>
        <dbReference type="EMBL" id="AKM28571.1"/>
    </source>
</evidence>
<keyword evidence="6" id="KW-0539">Nucleus</keyword>
<evidence type="ECO:0000256" key="3">
    <source>
        <dbReference type="ARBA" id="ARBA00010343"/>
    </source>
</evidence>
<feature type="domain" description="Core Histone H2A/H2B/H3" evidence="9">
    <location>
        <begin position="59"/>
        <end position="147"/>
    </location>
</feature>